<dbReference type="EMBL" id="JAMGBD010000002">
    <property type="protein sequence ID" value="MCL6684460.1"/>
    <property type="molecule type" value="Genomic_DNA"/>
</dbReference>
<protein>
    <submittedName>
        <fullName evidence="1">Uncharacterized protein</fullName>
    </submittedName>
</protein>
<keyword evidence="2" id="KW-1185">Reference proteome</keyword>
<gene>
    <name evidence="1" type="ORF">LZ536_11205</name>
</gene>
<comment type="caution">
    <text evidence="1">The sequence shown here is derived from an EMBL/GenBank/DDBJ whole genome shotgun (WGS) entry which is preliminary data.</text>
</comment>
<reference evidence="1" key="1">
    <citation type="submission" date="2022-05" db="EMBL/GenBank/DDBJ databases">
        <authorList>
            <person name="Jo J.-H."/>
            <person name="Im W.-T."/>
        </authorList>
    </citation>
    <scope>NUCLEOTIDE SEQUENCE</scope>
    <source>
        <strain evidence="1">SE158</strain>
    </source>
</reference>
<dbReference type="Proteomes" id="UP001165363">
    <property type="component" value="Unassembled WGS sequence"/>
</dbReference>
<accession>A0ABT0RPE5</accession>
<organism evidence="1 2">
    <name type="scientific">Sphingomonas alba</name>
    <dbReference type="NCBI Taxonomy" id="2908208"/>
    <lineage>
        <taxon>Bacteria</taxon>
        <taxon>Pseudomonadati</taxon>
        <taxon>Pseudomonadota</taxon>
        <taxon>Alphaproteobacteria</taxon>
        <taxon>Sphingomonadales</taxon>
        <taxon>Sphingomonadaceae</taxon>
        <taxon>Sphingomonas</taxon>
    </lineage>
</organism>
<dbReference type="RefSeq" id="WP_249848868.1">
    <property type="nucleotide sequence ID" value="NZ_JAMGBD010000002.1"/>
</dbReference>
<name>A0ABT0RPE5_9SPHN</name>
<proteinExistence type="predicted"/>
<evidence type="ECO:0000313" key="1">
    <source>
        <dbReference type="EMBL" id="MCL6684460.1"/>
    </source>
</evidence>
<evidence type="ECO:0000313" key="2">
    <source>
        <dbReference type="Proteomes" id="UP001165363"/>
    </source>
</evidence>
<sequence length="87" mass="9099">MDKSDQKVLEKLAVILAEQQGISSPVSAGQRLCRDLGVCGGDFQDFMSAAWEANGLPNSGGVELGIPEDAITLADVVKIIGAARLRS</sequence>